<keyword evidence="4" id="KW-0862">Zinc</keyword>
<dbReference type="InterPro" id="IPR051013">
    <property type="entry name" value="MBL_superfamily_lactonases"/>
</dbReference>
<dbReference type="GO" id="GO:0016787">
    <property type="term" value="F:hydrolase activity"/>
    <property type="evidence" value="ECO:0007669"/>
    <property type="project" value="UniProtKB-KW"/>
</dbReference>
<name>A0A1S1X213_9NEIS</name>
<reference evidence="6 7" key="1">
    <citation type="submission" date="2016-09" db="EMBL/GenBank/DDBJ databases">
        <title>Chromobacterium muskegensis sp. nov., an insecticidal bacterium isolated from Sphagnum bogs.</title>
        <authorList>
            <person name="Sparks M.E."/>
            <person name="Blackburn M.B."/>
            <person name="Gundersen-Rindal D.E."/>
            <person name="Mitchell A."/>
            <person name="Farrar R."/>
            <person name="Kuhar D."/>
        </authorList>
    </citation>
    <scope>NUCLEOTIDE SEQUENCE [LARGE SCALE GENOMIC DNA]</scope>
    <source>
        <strain evidence="6 7">37-2</strain>
    </source>
</reference>
<dbReference type="PANTHER" id="PTHR42978:SF6">
    <property type="entry name" value="QUORUM-QUENCHING LACTONASE YTNP-RELATED"/>
    <property type="match status" value="1"/>
</dbReference>
<dbReference type="InterPro" id="IPR036866">
    <property type="entry name" value="RibonucZ/Hydroxyglut_hydro"/>
</dbReference>
<dbReference type="PANTHER" id="PTHR42978">
    <property type="entry name" value="QUORUM-QUENCHING LACTONASE YTNP-RELATED-RELATED"/>
    <property type="match status" value="1"/>
</dbReference>
<dbReference type="Proteomes" id="UP000180088">
    <property type="component" value="Unassembled WGS sequence"/>
</dbReference>
<dbReference type="SUPFAM" id="SSF56281">
    <property type="entry name" value="Metallo-hydrolase/oxidoreductase"/>
    <property type="match status" value="1"/>
</dbReference>
<sequence>MEITRLSVHVWVVELGGKVFLIDTGLGNGKERPFSAMFHRLPTPFLERLAMLGIQPGEVNHVLLTHPHADHAGWNTRLVDGRWVLD</sequence>
<dbReference type="AlphaFoldDB" id="A0A1S1X213"/>
<evidence type="ECO:0000313" key="7">
    <source>
        <dbReference type="Proteomes" id="UP000180088"/>
    </source>
</evidence>
<dbReference type="InterPro" id="IPR001279">
    <property type="entry name" value="Metallo-B-lactamas"/>
</dbReference>
<comment type="similarity">
    <text evidence="1">Belongs to the metallo-beta-lactamase superfamily.</text>
</comment>
<dbReference type="Gene3D" id="3.60.15.10">
    <property type="entry name" value="Ribonuclease Z/Hydroxyacylglutathione hydrolase-like"/>
    <property type="match status" value="1"/>
</dbReference>
<evidence type="ECO:0000259" key="5">
    <source>
        <dbReference type="Pfam" id="PF00753"/>
    </source>
</evidence>
<gene>
    <name evidence="6" type="ORF">BI347_07870</name>
</gene>
<dbReference type="Pfam" id="PF00753">
    <property type="entry name" value="Lactamase_B"/>
    <property type="match status" value="1"/>
</dbReference>
<evidence type="ECO:0000256" key="1">
    <source>
        <dbReference type="ARBA" id="ARBA00007749"/>
    </source>
</evidence>
<keyword evidence="2" id="KW-0479">Metal-binding</keyword>
<dbReference type="GO" id="GO:0046872">
    <property type="term" value="F:metal ion binding"/>
    <property type="evidence" value="ECO:0007669"/>
    <property type="project" value="UniProtKB-KW"/>
</dbReference>
<organism evidence="6 7">
    <name type="scientific">Chromobacterium sphagni</name>
    <dbReference type="NCBI Taxonomy" id="1903179"/>
    <lineage>
        <taxon>Bacteria</taxon>
        <taxon>Pseudomonadati</taxon>
        <taxon>Pseudomonadota</taxon>
        <taxon>Betaproteobacteria</taxon>
        <taxon>Neisseriales</taxon>
        <taxon>Chromobacteriaceae</taxon>
        <taxon>Chromobacterium</taxon>
    </lineage>
</organism>
<proteinExistence type="inferred from homology"/>
<dbReference type="STRING" id="1903179.BI347_07870"/>
<comment type="caution">
    <text evidence="6">The sequence shown here is derived from an EMBL/GenBank/DDBJ whole genome shotgun (WGS) entry which is preliminary data.</text>
</comment>
<keyword evidence="3" id="KW-0378">Hydrolase</keyword>
<dbReference type="EMBL" id="MKCS01000001">
    <property type="protein sequence ID" value="OHX13440.1"/>
    <property type="molecule type" value="Genomic_DNA"/>
</dbReference>
<protein>
    <recommendedName>
        <fullName evidence="5">Metallo-beta-lactamase domain-containing protein</fullName>
    </recommendedName>
</protein>
<evidence type="ECO:0000256" key="2">
    <source>
        <dbReference type="ARBA" id="ARBA00022723"/>
    </source>
</evidence>
<evidence type="ECO:0000313" key="6">
    <source>
        <dbReference type="EMBL" id="OHX13440.1"/>
    </source>
</evidence>
<dbReference type="RefSeq" id="WP_204378016.1">
    <property type="nucleotide sequence ID" value="NZ_MKCS01000001.1"/>
</dbReference>
<accession>A0A1S1X213</accession>
<evidence type="ECO:0000256" key="4">
    <source>
        <dbReference type="ARBA" id="ARBA00022833"/>
    </source>
</evidence>
<evidence type="ECO:0000256" key="3">
    <source>
        <dbReference type="ARBA" id="ARBA00022801"/>
    </source>
</evidence>
<feature type="domain" description="Metallo-beta-lactamase" evidence="5">
    <location>
        <begin position="4"/>
        <end position="83"/>
    </location>
</feature>